<evidence type="ECO:0000256" key="4">
    <source>
        <dbReference type="ARBA" id="ARBA00022801"/>
    </source>
</evidence>
<evidence type="ECO:0000256" key="2">
    <source>
        <dbReference type="ARBA" id="ARBA00022670"/>
    </source>
</evidence>
<dbReference type="Gene3D" id="3.30.2010.10">
    <property type="entry name" value="Metalloproteases ('zincins'), catalytic domain"/>
    <property type="match status" value="1"/>
</dbReference>
<keyword evidence="3" id="KW-0479">Metal-binding</keyword>
<feature type="domain" description="Peptidase M48" evidence="8">
    <location>
        <begin position="50"/>
        <end position="235"/>
    </location>
</feature>
<keyword evidence="2" id="KW-0645">Protease</keyword>
<accession>A0ABY6CTX9</accession>
<evidence type="ECO:0000256" key="6">
    <source>
        <dbReference type="ARBA" id="ARBA00023049"/>
    </source>
</evidence>
<evidence type="ECO:0000256" key="1">
    <source>
        <dbReference type="ARBA" id="ARBA00001947"/>
    </source>
</evidence>
<evidence type="ECO:0000256" key="5">
    <source>
        <dbReference type="ARBA" id="ARBA00022833"/>
    </source>
</evidence>
<protein>
    <submittedName>
        <fullName evidence="9">M48 family metalloprotease</fullName>
        <ecNumber evidence="9">3.4.24.-</ecNumber>
    </submittedName>
</protein>
<gene>
    <name evidence="9" type="ORF">N6H18_05700</name>
</gene>
<feature type="chain" id="PRO_5046761736" evidence="7">
    <location>
        <begin position="21"/>
        <end position="476"/>
    </location>
</feature>
<dbReference type="EMBL" id="CP106679">
    <property type="protein sequence ID" value="UXP33445.1"/>
    <property type="molecule type" value="Genomic_DNA"/>
</dbReference>
<dbReference type="PANTHER" id="PTHR22726:SF1">
    <property type="entry name" value="METALLOENDOPEPTIDASE OMA1, MITOCHONDRIAL"/>
    <property type="match status" value="1"/>
</dbReference>
<comment type="cofactor">
    <cofactor evidence="1">
        <name>Zn(2+)</name>
        <dbReference type="ChEBI" id="CHEBI:29105"/>
    </cofactor>
</comment>
<reference evidence="9" key="1">
    <citation type="submission" date="2022-09" db="EMBL/GenBank/DDBJ databases">
        <title>Comparative genomics and taxonomic characterization of three novel marine species of genus Reichenbachiella exhibiting antioxidant and polysaccharide degradation activities.</title>
        <authorList>
            <person name="Muhammad N."/>
            <person name="Lee Y.-J."/>
            <person name="Ko J."/>
            <person name="Kim S.-G."/>
        </authorList>
    </citation>
    <scope>NUCLEOTIDE SEQUENCE</scope>
    <source>
        <strain evidence="9">BKB1-1</strain>
    </source>
</reference>
<organism evidence="9 10">
    <name type="scientific">Reichenbachiella agarivorans</name>
    <dbReference type="NCBI Taxonomy" id="2979464"/>
    <lineage>
        <taxon>Bacteria</taxon>
        <taxon>Pseudomonadati</taxon>
        <taxon>Bacteroidota</taxon>
        <taxon>Cytophagia</taxon>
        <taxon>Cytophagales</taxon>
        <taxon>Reichenbachiellaceae</taxon>
        <taxon>Reichenbachiella</taxon>
    </lineage>
</organism>
<dbReference type="InterPro" id="IPR001915">
    <property type="entry name" value="Peptidase_M48"/>
</dbReference>
<dbReference type="InterPro" id="IPR051156">
    <property type="entry name" value="Mito/Outer_Membr_Metalloprot"/>
</dbReference>
<evidence type="ECO:0000313" key="9">
    <source>
        <dbReference type="EMBL" id="UXP33445.1"/>
    </source>
</evidence>
<keyword evidence="6 9" id="KW-0482">Metalloprotease</keyword>
<evidence type="ECO:0000259" key="8">
    <source>
        <dbReference type="Pfam" id="PF01435"/>
    </source>
</evidence>
<sequence>MKNYLFSLFLFLVFTLPSLSQPLSYDEQLGENGAKQVELVMGIYEDEILTPYVEEIGERLIDHLDNRLFDYQFKIVDEPIPNAFALPGGYIYVTRGLLALVENVDELGCVLSHEVIHVEQRHSVKQMKRSILPALLQVPGMIVGAVAGANVGNIINTPFAVGSSFFTAKYSRKHETEADHLGVALAAKAGFDPKALSKILDRIVVWEEVRSEQEEKRSYFSNHPYTPDRISNLTKSTHNLTWSSNEMQERPILDRLNGLSFSDNPDKGIFVDSVFLHPDIDFSVTFPSSWTYVNTYNAVGAVSKDQNAFVILTLEDTAQSPQKYGSDYMKLLKDKQAQASVKGEKVEVNGHDAFLVLVTEQGDEGSIYTGFVWIKMGENLYKISTVTSGDAKSMIKKAALSLHPLTTQEKELIFRESITIVAAREGESIEKLAIRSDNQLKGKLLKVLNGKAPDSILSQGEKIKVVTREPYFAVPK</sequence>
<keyword evidence="5" id="KW-0862">Zinc</keyword>
<name>A0ABY6CTX9_9BACT</name>
<dbReference type="GO" id="GO:0008237">
    <property type="term" value="F:metallopeptidase activity"/>
    <property type="evidence" value="ECO:0007669"/>
    <property type="project" value="UniProtKB-KW"/>
</dbReference>
<evidence type="ECO:0000313" key="10">
    <source>
        <dbReference type="Proteomes" id="UP001065174"/>
    </source>
</evidence>
<dbReference type="PANTHER" id="PTHR22726">
    <property type="entry name" value="METALLOENDOPEPTIDASE OMA1"/>
    <property type="match status" value="1"/>
</dbReference>
<dbReference type="Pfam" id="PF01435">
    <property type="entry name" value="Peptidase_M48"/>
    <property type="match status" value="1"/>
</dbReference>
<dbReference type="RefSeq" id="WP_262310874.1">
    <property type="nucleotide sequence ID" value="NZ_CP106679.1"/>
</dbReference>
<keyword evidence="7" id="KW-0732">Signal</keyword>
<evidence type="ECO:0000256" key="3">
    <source>
        <dbReference type="ARBA" id="ARBA00022723"/>
    </source>
</evidence>
<proteinExistence type="predicted"/>
<keyword evidence="10" id="KW-1185">Reference proteome</keyword>
<feature type="signal peptide" evidence="7">
    <location>
        <begin position="1"/>
        <end position="20"/>
    </location>
</feature>
<evidence type="ECO:0000256" key="7">
    <source>
        <dbReference type="SAM" id="SignalP"/>
    </source>
</evidence>
<keyword evidence="4 9" id="KW-0378">Hydrolase</keyword>
<dbReference type="EC" id="3.4.24.-" evidence="9"/>
<dbReference type="Proteomes" id="UP001065174">
    <property type="component" value="Chromosome"/>
</dbReference>